<evidence type="ECO:0000313" key="2">
    <source>
        <dbReference type="Proteomes" id="UP000464374"/>
    </source>
</evidence>
<proteinExistence type="predicted"/>
<dbReference type="AlphaFoldDB" id="A0A6P1XYE1"/>
<gene>
    <name evidence="1" type="ORF">GWP43_01990</name>
</gene>
<dbReference type="EMBL" id="CP048020">
    <property type="protein sequence ID" value="QHX42421.1"/>
    <property type="molecule type" value="Genomic_DNA"/>
</dbReference>
<dbReference type="RefSeq" id="WP_162662288.1">
    <property type="nucleotide sequence ID" value="NZ_CP048020.1"/>
</dbReference>
<sequence length="297" mass="33616">MIDIYTEIRKRYGNVRRARGYYLYTEKNVRLLDLWLDGGKAILGRRTGQANLVCKQFLDKGLTGFLPTKADVQLRRALEALLPDYPVIRWYETQGKAERIAASAMPAGQNGTRQPLPVWRPFLDIDPASASQEPIADSIMLVTPAYPVPCGIIAAGSRFEERLPPSDVLFPPLAYSLARAFFDLKHKMEELQLKEIKIEDGHHSEAAGRCARVSHTIVKKRQAALNRKAEAERLIPSVWTQKGWYLFPHIPEAEYPAFFLQALDAHVLISPEYGTPSILPDCESYAELIRFLKLRNA</sequence>
<dbReference type="KEGG" id="trz:GWP43_01990"/>
<protein>
    <submittedName>
        <fullName evidence="1">Uncharacterized protein</fullName>
    </submittedName>
</protein>
<reference evidence="1 2" key="1">
    <citation type="submission" date="2020-01" db="EMBL/GenBank/DDBJ databases">
        <title>Complete genome sequence of a human oral phylogroup 1 Treponema sp. strain ATCC 700766, originally isolated from periodontitis dental plaque.</title>
        <authorList>
            <person name="Chan Y."/>
            <person name="Huo Y.-B."/>
            <person name="Yu X.-L."/>
            <person name="Zeng H."/>
            <person name="Leung W.-K."/>
            <person name="Watt R.M."/>
        </authorList>
    </citation>
    <scope>NUCLEOTIDE SEQUENCE [LARGE SCALE GENOMIC DNA]</scope>
    <source>
        <strain evidence="1 2">OMZ 804</strain>
    </source>
</reference>
<dbReference type="Proteomes" id="UP000464374">
    <property type="component" value="Chromosome"/>
</dbReference>
<evidence type="ECO:0000313" key="1">
    <source>
        <dbReference type="EMBL" id="QHX42421.1"/>
    </source>
</evidence>
<name>A0A6P1XYE1_9SPIR</name>
<accession>A0A6P1XYE1</accession>
<organism evidence="1 2">
    <name type="scientific">Treponema vincentii</name>
    <dbReference type="NCBI Taxonomy" id="69710"/>
    <lineage>
        <taxon>Bacteria</taxon>
        <taxon>Pseudomonadati</taxon>
        <taxon>Spirochaetota</taxon>
        <taxon>Spirochaetia</taxon>
        <taxon>Spirochaetales</taxon>
        <taxon>Treponemataceae</taxon>
        <taxon>Treponema</taxon>
    </lineage>
</organism>